<sequence length="661" mass="72361">MVGVPGRSKGCNTCIQRKVKCDGGQPTCGNCRKSNRLCTGYKRPVAFVMSADVALTEPMAADEPEGMSVTTQGRWRRRPRKLPEALPADRRPRGKAAKKDKTASKNGLEVDLDTTVSPAELKRYKKAFGSAGIPDEDEHVSWTSVVGKTQTTTTAMTMVTSSSPWTAVLSGDAAWREQLFPVFLDLHLPDELLQGCARGRGQRPRNWLMHLPHTALDGSPALETAMAALCMARVGRQSGSAGLSLVRHSLDLYTRGLGQLQRAVQDPRTRRSDQTLAACLTLSMYELAECPTGRSDGYLAHQDGSLALLQMRGPDAHASPLAHSLFNFLRIQNFIYAIMNRQSNFFSTPAWLQRPWKDLAKDPHDRFMDQMYAIPVLMEQSDALAASDAVPDRLAAGYSTIIARYVDIDTCLQKWQRDLKLIVSGPLYWPELSAIRCPVFDDSPDGHASARGRPFPVAFHFPAFFIGQSVILYWLIVLFVNVQMDHLYRRIAVLEDAAAAVPVPVPWDCWTLSPTFSNLPELDLEPLSPSTAPPVSSPASTLSTSATPPSTSPPSSAPPPSVSPLAAADSAASIARTMTSNICQSIEYFLQDSMGDIGSVSTLLPLTAVRYHLSRTHSTRPCPPGPPEHPGEYSDEVVWVDFLIQFVGGKGHRMAFYITAD</sequence>
<dbReference type="EMBL" id="GL629801">
    <property type="protein sequence ID" value="EFX00323.1"/>
    <property type="molecule type" value="Genomic_DNA"/>
</dbReference>
<evidence type="ECO:0000256" key="2">
    <source>
        <dbReference type="SAM" id="MobiDB-lite"/>
    </source>
</evidence>
<dbReference type="GO" id="GO:0000981">
    <property type="term" value="F:DNA-binding transcription factor activity, RNA polymerase II-specific"/>
    <property type="evidence" value="ECO:0007669"/>
    <property type="project" value="InterPro"/>
</dbReference>
<feature type="compositionally biased region" description="Basic and acidic residues" evidence="2">
    <location>
        <begin position="81"/>
        <end position="103"/>
    </location>
</feature>
<dbReference type="CDD" id="cd00067">
    <property type="entry name" value="GAL4"/>
    <property type="match status" value="1"/>
</dbReference>
<dbReference type="RefSeq" id="XP_014169805.1">
    <property type="nucleotide sequence ID" value="XM_014314330.1"/>
</dbReference>
<dbReference type="STRING" id="655863.F0XPB5"/>
<organism evidence="6">
    <name type="scientific">Grosmannia clavigera (strain kw1407 / UAMH 11150)</name>
    <name type="common">Blue stain fungus</name>
    <name type="synonym">Graphiocladiella clavigera</name>
    <dbReference type="NCBI Taxonomy" id="655863"/>
    <lineage>
        <taxon>Eukaryota</taxon>
        <taxon>Fungi</taxon>
        <taxon>Dikarya</taxon>
        <taxon>Ascomycota</taxon>
        <taxon>Pezizomycotina</taxon>
        <taxon>Sordariomycetes</taxon>
        <taxon>Sordariomycetidae</taxon>
        <taxon>Ophiostomatales</taxon>
        <taxon>Ophiostomataceae</taxon>
        <taxon>Leptographium</taxon>
    </lineage>
</organism>
<dbReference type="OrthoDB" id="5126878at2759"/>
<gene>
    <name evidence="5" type="ORF">CMQ_7325</name>
</gene>
<dbReference type="SUPFAM" id="SSF57701">
    <property type="entry name" value="Zn2/Cys6 DNA-binding domain"/>
    <property type="match status" value="1"/>
</dbReference>
<proteinExistence type="predicted"/>
<keyword evidence="3" id="KW-0472">Membrane</keyword>
<name>F0XPB5_GROCL</name>
<evidence type="ECO:0000313" key="5">
    <source>
        <dbReference type="EMBL" id="EFX00323.1"/>
    </source>
</evidence>
<dbReference type="PROSITE" id="PS50048">
    <property type="entry name" value="ZN2_CY6_FUNGAL_2"/>
    <property type="match status" value="1"/>
</dbReference>
<keyword evidence="3" id="KW-1133">Transmembrane helix</keyword>
<dbReference type="HOGENOM" id="CLU_021599_2_1_1"/>
<dbReference type="Pfam" id="PF11951">
    <property type="entry name" value="Fungal_trans_2"/>
    <property type="match status" value="1"/>
</dbReference>
<feature type="transmembrane region" description="Helical" evidence="3">
    <location>
        <begin position="459"/>
        <end position="480"/>
    </location>
</feature>
<dbReference type="Proteomes" id="UP000007796">
    <property type="component" value="Unassembled WGS sequence"/>
</dbReference>
<dbReference type="InterPro" id="IPR001138">
    <property type="entry name" value="Zn2Cys6_DnaBD"/>
</dbReference>
<dbReference type="AlphaFoldDB" id="F0XPB5"/>
<dbReference type="PANTHER" id="PTHR38111:SF11">
    <property type="entry name" value="TRANSCRIPTION FACTOR DOMAIN-CONTAINING PROTEIN-RELATED"/>
    <property type="match status" value="1"/>
</dbReference>
<dbReference type="InterPro" id="IPR021858">
    <property type="entry name" value="Fun_TF"/>
</dbReference>
<dbReference type="Gene3D" id="4.10.240.10">
    <property type="entry name" value="Zn(2)-C6 fungal-type DNA-binding domain"/>
    <property type="match status" value="1"/>
</dbReference>
<dbReference type="GeneID" id="25980857"/>
<accession>F0XPB5</accession>
<evidence type="ECO:0000256" key="1">
    <source>
        <dbReference type="ARBA" id="ARBA00023242"/>
    </source>
</evidence>
<dbReference type="InterPro" id="IPR053178">
    <property type="entry name" value="Osmoadaptation_assoc"/>
</dbReference>
<feature type="region of interest" description="Disordered" evidence="2">
    <location>
        <begin position="62"/>
        <end position="107"/>
    </location>
</feature>
<dbReference type="Pfam" id="PF00172">
    <property type="entry name" value="Zn_clus"/>
    <property type="match status" value="1"/>
</dbReference>
<evidence type="ECO:0000256" key="3">
    <source>
        <dbReference type="SAM" id="Phobius"/>
    </source>
</evidence>
<dbReference type="InParanoid" id="F0XPB5"/>
<protein>
    <submittedName>
        <fullName evidence="5">C6 zinc finger domain containing protein</fullName>
    </submittedName>
</protein>
<evidence type="ECO:0000259" key="4">
    <source>
        <dbReference type="PROSITE" id="PS50048"/>
    </source>
</evidence>
<evidence type="ECO:0000313" key="6">
    <source>
        <dbReference type="Proteomes" id="UP000007796"/>
    </source>
</evidence>
<feature type="domain" description="Zn(2)-C6 fungal-type" evidence="4">
    <location>
        <begin position="10"/>
        <end position="39"/>
    </location>
</feature>
<dbReference type="GO" id="GO:0008270">
    <property type="term" value="F:zinc ion binding"/>
    <property type="evidence" value="ECO:0007669"/>
    <property type="project" value="InterPro"/>
</dbReference>
<dbReference type="SMART" id="SM00066">
    <property type="entry name" value="GAL4"/>
    <property type="match status" value="1"/>
</dbReference>
<keyword evidence="3" id="KW-0812">Transmembrane</keyword>
<feature type="region of interest" description="Disordered" evidence="2">
    <location>
        <begin position="527"/>
        <end position="564"/>
    </location>
</feature>
<feature type="compositionally biased region" description="Low complexity" evidence="2">
    <location>
        <begin position="537"/>
        <end position="549"/>
    </location>
</feature>
<dbReference type="eggNOG" id="ENOG502SQ1T">
    <property type="taxonomic scope" value="Eukaryota"/>
</dbReference>
<feature type="compositionally biased region" description="Pro residues" evidence="2">
    <location>
        <begin position="550"/>
        <end position="562"/>
    </location>
</feature>
<keyword evidence="1" id="KW-0539">Nucleus</keyword>
<keyword evidence="6" id="KW-1185">Reference proteome</keyword>
<dbReference type="InterPro" id="IPR036864">
    <property type="entry name" value="Zn2-C6_fun-type_DNA-bd_sf"/>
</dbReference>
<dbReference type="PANTHER" id="PTHR38111">
    <property type="entry name" value="ZN(2)-C6 FUNGAL-TYPE DOMAIN-CONTAINING PROTEIN-RELATED"/>
    <property type="match status" value="1"/>
</dbReference>
<reference evidence="5 6" key="1">
    <citation type="journal article" date="2011" name="Proc. Natl. Acad. Sci. U.S.A.">
        <title>Genome and transcriptome analyses of the mountain pine beetle-fungal symbiont Grosmannia clavigera, a lodgepole pine pathogen.</title>
        <authorList>
            <person name="DiGuistini S."/>
            <person name="Wang Y."/>
            <person name="Liao N.Y."/>
            <person name="Taylor G."/>
            <person name="Tanguay P."/>
            <person name="Feau N."/>
            <person name="Henrissat B."/>
            <person name="Chan S.K."/>
            <person name="Hesse-Orce U."/>
            <person name="Alamouti S.M."/>
            <person name="Tsui C.K.M."/>
            <person name="Docking R.T."/>
            <person name="Levasseur A."/>
            <person name="Haridas S."/>
            <person name="Robertson G."/>
            <person name="Birol I."/>
            <person name="Holt R.A."/>
            <person name="Marra M.A."/>
            <person name="Hamelin R.C."/>
            <person name="Hirst M."/>
            <person name="Jones S.J.M."/>
            <person name="Bohlmann J."/>
            <person name="Breuil C."/>
        </authorList>
    </citation>
    <scope>NUCLEOTIDE SEQUENCE [LARGE SCALE GENOMIC DNA]</scope>
    <source>
        <strain evidence="6">kw1407 / UAMH 11150</strain>
    </source>
</reference>